<dbReference type="SUPFAM" id="SSF52490">
    <property type="entry name" value="Tubulin nucleotide-binding domain-like"/>
    <property type="match status" value="1"/>
</dbReference>
<dbReference type="InterPro" id="IPR037103">
    <property type="entry name" value="Tubulin/FtsZ-like_C"/>
</dbReference>
<evidence type="ECO:0000256" key="6">
    <source>
        <dbReference type="ARBA" id="ARBA00022701"/>
    </source>
</evidence>
<sequence length="451" mass="51032">MVRECISIHVGQAGVQLGSTCWELYCLEHGIKEDGNLRKGNCTFDEDYGASVFFKESSLGKFTPRCIAVDLEESVIDEIRKGCYRNLFDRDNLISGKEDAANNYARGHYSIGKEMIHHVMDRIRRCADECSSLQGFMIYHSFGGGTGSGFTSLLMEQICADYAKKSKLEFVIYPAPETSTSVVEPYNSVLNTHTTLELSDCTFMFDNEALYDICCKRLNLQAPTYLNINRLISQAVSSVTVAIRFEGCLNVDLMEFQTNLVPYPRIHFPLISYAPFIAPERSHDYRLTPMELTKSVFQKNNQMVKCDPRHGKYMACCLLYRGDIFPTDVKNAISSIKSIRSINFVDWCPTGFKVGINKQSPTNVPGGDLGKVTRAVCMMSNTTAIAESWCRIDHKYDLLFSKRAFLHWYIAEGMEETEFIEARENLAALEKDYEEVGFDSVGKFLVKDPDN</sequence>
<comment type="function">
    <text evidence="13 15">Tubulin is the major constituent of microtubules, a cylinder consisting of laterally associated linear protofilaments composed of alpha- and beta-tubulin heterodimers. Microtubules grow by the addition of GTP-tubulin dimers to the microtubule end, where a stabilizing cap forms. Below the cap, tubulin dimers are in GDP-bound state, owing to GTPase activity of alpha-tubulin.</text>
</comment>
<reference evidence="17" key="2">
    <citation type="submission" date="2023-11" db="UniProtKB">
        <authorList>
            <consortium name="WormBaseParasite"/>
        </authorList>
    </citation>
    <scope>IDENTIFICATION</scope>
</reference>
<dbReference type="OrthoDB" id="1662883at2759"/>
<evidence type="ECO:0000313" key="17">
    <source>
        <dbReference type="WBParaSite" id="TREG1_103920.1"/>
    </source>
</evidence>
<dbReference type="GO" id="GO:0016787">
    <property type="term" value="F:hydrolase activity"/>
    <property type="evidence" value="ECO:0007669"/>
    <property type="project" value="UniProtKB-KW"/>
</dbReference>
<dbReference type="Gene3D" id="1.10.287.600">
    <property type="entry name" value="Helix hairpin bin"/>
    <property type="match status" value="1"/>
</dbReference>
<dbReference type="InterPro" id="IPR008280">
    <property type="entry name" value="Tub_FtsZ_C"/>
</dbReference>
<dbReference type="Proteomes" id="UP000050795">
    <property type="component" value="Unassembled WGS sequence"/>
</dbReference>
<keyword evidence="12" id="KW-0206">Cytoskeleton</keyword>
<keyword evidence="7" id="KW-0479">Metal-binding</keyword>
<accession>A0A183VN34</accession>
<dbReference type="SMART" id="SM00865">
    <property type="entry name" value="Tubulin_C"/>
    <property type="match status" value="1"/>
</dbReference>
<dbReference type="PRINTS" id="PR01161">
    <property type="entry name" value="TUBULIN"/>
</dbReference>
<dbReference type="InterPro" id="IPR036525">
    <property type="entry name" value="Tubulin/FtsZ_GTPase_sf"/>
</dbReference>
<comment type="subunit">
    <text evidence="4 15">Dimer of alpha and beta chains. A typical microtubule is a hollow water-filled tube with an outer diameter of 25 nm and an inner diameter of 15 nM. Alpha-beta heterodimers associate head-to-tail to form protofilaments running lengthwise along the microtubule wall with the beta-tubulin subunit facing the microtubule plus end conferring a structural polarity. Microtubules usually have 13 protofilaments but different protofilament numbers can be found in some organisms and specialized cells.</text>
</comment>
<keyword evidence="10" id="KW-0460">Magnesium</keyword>
<dbReference type="GO" id="GO:0005200">
    <property type="term" value="F:structural constituent of cytoskeleton"/>
    <property type="evidence" value="ECO:0007669"/>
    <property type="project" value="InterPro"/>
</dbReference>
<dbReference type="GO" id="GO:0005525">
    <property type="term" value="F:GTP binding"/>
    <property type="evidence" value="ECO:0007669"/>
    <property type="project" value="UniProtKB-UniRule"/>
</dbReference>
<evidence type="ECO:0000256" key="13">
    <source>
        <dbReference type="ARBA" id="ARBA00034296"/>
    </source>
</evidence>
<keyword evidence="5" id="KW-0963">Cytoplasm</keyword>
<dbReference type="FunFam" id="3.30.1330.20:FF:000001">
    <property type="entry name" value="Tubulin alpha chain"/>
    <property type="match status" value="1"/>
</dbReference>
<comment type="subcellular location">
    <subcellularLocation>
        <location evidence="2">Cytoplasm</location>
        <location evidence="2">Cytoskeleton</location>
    </subcellularLocation>
</comment>
<dbReference type="GO" id="GO:0046872">
    <property type="term" value="F:metal ion binding"/>
    <property type="evidence" value="ECO:0007669"/>
    <property type="project" value="UniProtKB-KW"/>
</dbReference>
<dbReference type="Gene3D" id="3.30.1330.20">
    <property type="entry name" value="Tubulin/FtsZ, C-terminal domain"/>
    <property type="match status" value="1"/>
</dbReference>
<dbReference type="GO" id="GO:0005874">
    <property type="term" value="C:microtubule"/>
    <property type="evidence" value="ECO:0007669"/>
    <property type="project" value="UniProtKB-KW"/>
</dbReference>
<evidence type="ECO:0000256" key="3">
    <source>
        <dbReference type="ARBA" id="ARBA00009636"/>
    </source>
</evidence>
<dbReference type="Pfam" id="PF00091">
    <property type="entry name" value="Tubulin"/>
    <property type="match status" value="1"/>
</dbReference>
<dbReference type="FunFam" id="1.10.287.600:FF:000001">
    <property type="entry name" value="Tubulin alpha chain"/>
    <property type="match status" value="1"/>
</dbReference>
<protein>
    <recommendedName>
        <fullName evidence="15">Tubulin alpha chain</fullName>
    </recommendedName>
</protein>
<evidence type="ECO:0000313" key="16">
    <source>
        <dbReference type="Proteomes" id="UP000050795"/>
    </source>
</evidence>
<keyword evidence="8 15" id="KW-0547">Nucleotide-binding</keyword>
<proteinExistence type="inferred from homology"/>
<dbReference type="PROSITE" id="PS00227">
    <property type="entry name" value="TUBULIN"/>
    <property type="match status" value="1"/>
</dbReference>
<comment type="cofactor">
    <cofactor evidence="1">
        <name>Mg(2+)</name>
        <dbReference type="ChEBI" id="CHEBI:18420"/>
    </cofactor>
</comment>
<evidence type="ECO:0000256" key="8">
    <source>
        <dbReference type="ARBA" id="ARBA00022741"/>
    </source>
</evidence>
<evidence type="ECO:0000256" key="9">
    <source>
        <dbReference type="ARBA" id="ARBA00022801"/>
    </source>
</evidence>
<dbReference type="SMART" id="SM00864">
    <property type="entry name" value="Tubulin"/>
    <property type="match status" value="1"/>
</dbReference>
<evidence type="ECO:0000256" key="7">
    <source>
        <dbReference type="ARBA" id="ARBA00022723"/>
    </source>
</evidence>
<dbReference type="InterPro" id="IPR018316">
    <property type="entry name" value="Tubulin/FtsZ_2-layer-sand-dom"/>
</dbReference>
<dbReference type="AlphaFoldDB" id="A0A183VN34"/>
<reference evidence="16" key="1">
    <citation type="submission" date="2022-06" db="EMBL/GenBank/DDBJ databases">
        <authorList>
            <person name="Berger JAMES D."/>
            <person name="Berger JAMES D."/>
        </authorList>
    </citation>
    <scope>NUCLEOTIDE SEQUENCE [LARGE SCALE GENOMIC DNA]</scope>
</reference>
<evidence type="ECO:0000256" key="11">
    <source>
        <dbReference type="ARBA" id="ARBA00023134"/>
    </source>
</evidence>
<evidence type="ECO:0000256" key="14">
    <source>
        <dbReference type="ARBA" id="ARBA00049117"/>
    </source>
</evidence>
<keyword evidence="16" id="KW-1185">Reference proteome</keyword>
<organism evidence="16 17">
    <name type="scientific">Trichobilharzia regenti</name>
    <name type="common">Nasal bird schistosome</name>
    <dbReference type="NCBI Taxonomy" id="157069"/>
    <lineage>
        <taxon>Eukaryota</taxon>
        <taxon>Metazoa</taxon>
        <taxon>Spiralia</taxon>
        <taxon>Lophotrochozoa</taxon>
        <taxon>Platyhelminthes</taxon>
        <taxon>Trematoda</taxon>
        <taxon>Digenea</taxon>
        <taxon>Strigeidida</taxon>
        <taxon>Schistosomatoidea</taxon>
        <taxon>Schistosomatidae</taxon>
        <taxon>Trichobilharzia</taxon>
    </lineage>
</organism>
<dbReference type="Gene3D" id="3.40.50.1440">
    <property type="entry name" value="Tubulin/FtsZ, GTPase domain"/>
    <property type="match status" value="1"/>
</dbReference>
<dbReference type="InterPro" id="IPR023123">
    <property type="entry name" value="Tubulin_C"/>
</dbReference>
<evidence type="ECO:0000256" key="4">
    <source>
        <dbReference type="ARBA" id="ARBA00011747"/>
    </source>
</evidence>
<evidence type="ECO:0000256" key="12">
    <source>
        <dbReference type="ARBA" id="ARBA00023212"/>
    </source>
</evidence>
<dbReference type="PANTHER" id="PTHR11588">
    <property type="entry name" value="TUBULIN"/>
    <property type="match status" value="1"/>
</dbReference>
<dbReference type="SUPFAM" id="SSF55307">
    <property type="entry name" value="Tubulin C-terminal domain-like"/>
    <property type="match status" value="1"/>
</dbReference>
<comment type="catalytic activity">
    <reaction evidence="14">
        <text>GTP + H2O = GDP + phosphate + H(+)</text>
        <dbReference type="Rhea" id="RHEA:19669"/>
        <dbReference type="ChEBI" id="CHEBI:15377"/>
        <dbReference type="ChEBI" id="CHEBI:15378"/>
        <dbReference type="ChEBI" id="CHEBI:37565"/>
        <dbReference type="ChEBI" id="CHEBI:43474"/>
        <dbReference type="ChEBI" id="CHEBI:58189"/>
    </reaction>
    <physiologicalReaction direction="left-to-right" evidence="14">
        <dbReference type="Rhea" id="RHEA:19670"/>
    </physiologicalReaction>
</comment>
<dbReference type="GO" id="GO:0007017">
    <property type="term" value="P:microtubule-based process"/>
    <property type="evidence" value="ECO:0007669"/>
    <property type="project" value="InterPro"/>
</dbReference>
<keyword evidence="11 15" id="KW-0342">GTP-binding</keyword>
<name>A0A183VN34_TRIRE</name>
<evidence type="ECO:0000256" key="2">
    <source>
        <dbReference type="ARBA" id="ARBA00004245"/>
    </source>
</evidence>
<keyword evidence="6 15" id="KW-0493">Microtubule</keyword>
<dbReference type="CDD" id="cd02186">
    <property type="entry name" value="alpha_tubulin"/>
    <property type="match status" value="1"/>
</dbReference>
<comment type="similarity">
    <text evidence="3 15">Belongs to the tubulin family.</text>
</comment>
<dbReference type="PRINTS" id="PR01162">
    <property type="entry name" value="ALPHATUBULIN"/>
</dbReference>
<evidence type="ECO:0000256" key="15">
    <source>
        <dbReference type="RuleBase" id="RU000352"/>
    </source>
</evidence>
<evidence type="ECO:0000256" key="5">
    <source>
        <dbReference type="ARBA" id="ARBA00022490"/>
    </source>
</evidence>
<dbReference type="InterPro" id="IPR017975">
    <property type="entry name" value="Tubulin_CS"/>
</dbReference>
<evidence type="ECO:0000256" key="1">
    <source>
        <dbReference type="ARBA" id="ARBA00001946"/>
    </source>
</evidence>
<dbReference type="WBParaSite" id="TREG1_103920.1">
    <property type="protein sequence ID" value="TREG1_103920.1"/>
    <property type="gene ID" value="TREG1_103920"/>
</dbReference>
<dbReference type="InterPro" id="IPR000217">
    <property type="entry name" value="Tubulin"/>
</dbReference>
<evidence type="ECO:0000256" key="10">
    <source>
        <dbReference type="ARBA" id="ARBA00022842"/>
    </source>
</evidence>
<dbReference type="InterPro" id="IPR002452">
    <property type="entry name" value="Alpha_tubulin"/>
</dbReference>
<keyword evidence="9" id="KW-0378">Hydrolase</keyword>
<dbReference type="FunFam" id="3.40.50.1440:FF:000007">
    <property type="entry name" value="Tubulin alpha chain"/>
    <property type="match status" value="1"/>
</dbReference>
<dbReference type="InterPro" id="IPR003008">
    <property type="entry name" value="Tubulin_FtsZ_GTPase"/>
</dbReference>
<dbReference type="Pfam" id="PF03953">
    <property type="entry name" value="Tubulin_C"/>
    <property type="match status" value="1"/>
</dbReference>